<organism evidence="2">
    <name type="scientific">marine sediment metagenome</name>
    <dbReference type="NCBI Taxonomy" id="412755"/>
    <lineage>
        <taxon>unclassified sequences</taxon>
        <taxon>metagenomes</taxon>
        <taxon>ecological metagenomes</taxon>
    </lineage>
</organism>
<accession>A0A0F9TCU5</accession>
<feature type="region of interest" description="Disordered" evidence="1">
    <location>
        <begin position="82"/>
        <end position="105"/>
    </location>
</feature>
<evidence type="ECO:0000256" key="1">
    <source>
        <dbReference type="SAM" id="MobiDB-lite"/>
    </source>
</evidence>
<protein>
    <submittedName>
        <fullName evidence="2">Uncharacterized protein</fullName>
    </submittedName>
</protein>
<feature type="region of interest" description="Disordered" evidence="1">
    <location>
        <begin position="38"/>
        <end position="58"/>
    </location>
</feature>
<feature type="region of interest" description="Disordered" evidence="1">
    <location>
        <begin position="1"/>
        <end position="24"/>
    </location>
</feature>
<evidence type="ECO:0000313" key="2">
    <source>
        <dbReference type="EMBL" id="KKN72742.1"/>
    </source>
</evidence>
<feature type="region of interest" description="Disordered" evidence="1">
    <location>
        <begin position="199"/>
        <end position="229"/>
    </location>
</feature>
<sequence>MFSQSLSVRSGLCRGVHNAGSPSHRRLGVAQNGFDAEAEGRCPPFGEEDAFSPASKSGNRLPEIAAPACLLSNLEGLRRRSAVRRRGRNSLSADRDQENRTSAETWTTPDRFAAQNAREPLETSSVGRCRSNAAKDSCTFHNGRGGRLGPHRRRGDQARRLPIAYRSNCSRRRRLCFDRSECASQSQSARVADGVCRASDAASKTRYRGPPRSRTAFARSSRPDARPPSRILAEPTMWLARMLLLPSESSPVLRGKSTVVSTAIRIACRFARGFKGGLGARITISAAHPPHERQHEQRRNPAGARLCFVLRFHDRMLRSDLVS</sequence>
<comment type="caution">
    <text evidence="2">The sequence shown here is derived from an EMBL/GenBank/DDBJ whole genome shotgun (WGS) entry which is preliminary data.</text>
</comment>
<name>A0A0F9TCU5_9ZZZZ</name>
<dbReference type="AlphaFoldDB" id="A0A0F9TCU5"/>
<dbReference type="EMBL" id="LAZR01000356">
    <property type="protein sequence ID" value="KKN72742.1"/>
    <property type="molecule type" value="Genomic_DNA"/>
</dbReference>
<proteinExistence type="predicted"/>
<gene>
    <name evidence="2" type="ORF">LCGC14_0407940</name>
</gene>
<reference evidence="2" key="1">
    <citation type="journal article" date="2015" name="Nature">
        <title>Complex archaea that bridge the gap between prokaryotes and eukaryotes.</title>
        <authorList>
            <person name="Spang A."/>
            <person name="Saw J.H."/>
            <person name="Jorgensen S.L."/>
            <person name="Zaremba-Niedzwiedzka K."/>
            <person name="Martijn J."/>
            <person name="Lind A.E."/>
            <person name="van Eijk R."/>
            <person name="Schleper C."/>
            <person name="Guy L."/>
            <person name="Ettema T.J."/>
        </authorList>
    </citation>
    <scope>NUCLEOTIDE SEQUENCE</scope>
</reference>